<feature type="compositionally biased region" description="Polar residues" evidence="1">
    <location>
        <begin position="261"/>
        <end position="301"/>
    </location>
</feature>
<feature type="compositionally biased region" description="Basic and acidic residues" evidence="1">
    <location>
        <begin position="114"/>
        <end position="125"/>
    </location>
</feature>
<dbReference type="EMBL" id="LCWV01000003">
    <property type="protein sequence ID" value="PWI74656.1"/>
    <property type="molecule type" value="Genomic_DNA"/>
</dbReference>
<feature type="region of interest" description="Disordered" evidence="1">
    <location>
        <begin position="72"/>
        <end position="138"/>
    </location>
</feature>
<feature type="region of interest" description="Disordered" evidence="1">
    <location>
        <begin position="260"/>
        <end position="344"/>
    </location>
</feature>
<evidence type="ECO:0000313" key="3">
    <source>
        <dbReference type="Proteomes" id="UP000245956"/>
    </source>
</evidence>
<accession>A0A2U3EJG3</accession>
<dbReference type="Proteomes" id="UP000245956">
    <property type="component" value="Unassembled WGS sequence"/>
</dbReference>
<reference evidence="2 3" key="1">
    <citation type="journal article" date="2016" name="Front. Microbiol.">
        <title>Genome and transcriptome sequences reveal the specific parasitism of the nematophagous Purpureocillium lilacinum 36-1.</title>
        <authorList>
            <person name="Xie J."/>
            <person name="Li S."/>
            <person name="Mo C."/>
            <person name="Xiao X."/>
            <person name="Peng D."/>
            <person name="Wang G."/>
            <person name="Xiao Y."/>
        </authorList>
    </citation>
    <scope>NUCLEOTIDE SEQUENCE [LARGE SCALE GENOMIC DNA]</scope>
    <source>
        <strain evidence="2 3">36-1</strain>
    </source>
</reference>
<name>A0A2U3EJG3_PURLI</name>
<gene>
    <name evidence="2" type="ORF">PCL_07970</name>
</gene>
<sequence>MSLQWVDVLCGQEPAPHSDLAGTPPGPPTWISQNPDHCHHRLLGLQRLLQRPGPSPAQEFWCGSPALQLSQQPRQPWQGLQGLQGTSPSPPLQPQGSATDRRCPPPNPPSGNRDNLRGRAARSDEDPSIPPTAQNPSADFQGLSGLALSGHASRFVTLLDLDLYLLRRPLCLFGLSTSLPASGRLFDFGAPSRVPWKRQGLPPPPSSEAPPIRVCLASTSPNSSLTLLQTAAPTVAVTETDTDPATLGVRQPDSRCVRLLPTSSLHQTGATAAPTSTRIESPPASHTRSSTIRASCQSTSRPGRPPRAQRYPHGSAHSRPATRPPSTVSLQERALSFPLPHPLS</sequence>
<evidence type="ECO:0000313" key="2">
    <source>
        <dbReference type="EMBL" id="PWI74656.1"/>
    </source>
</evidence>
<comment type="caution">
    <text evidence="2">The sequence shown here is derived from an EMBL/GenBank/DDBJ whole genome shotgun (WGS) entry which is preliminary data.</text>
</comment>
<protein>
    <submittedName>
        <fullName evidence="2">Uncharacterized protein</fullName>
    </submittedName>
</protein>
<organism evidence="2 3">
    <name type="scientific">Purpureocillium lilacinum</name>
    <name type="common">Paecilomyces lilacinus</name>
    <dbReference type="NCBI Taxonomy" id="33203"/>
    <lineage>
        <taxon>Eukaryota</taxon>
        <taxon>Fungi</taxon>
        <taxon>Dikarya</taxon>
        <taxon>Ascomycota</taxon>
        <taxon>Pezizomycotina</taxon>
        <taxon>Sordariomycetes</taxon>
        <taxon>Hypocreomycetidae</taxon>
        <taxon>Hypocreales</taxon>
        <taxon>Ophiocordycipitaceae</taxon>
        <taxon>Purpureocillium</taxon>
    </lineage>
</organism>
<feature type="region of interest" description="Disordered" evidence="1">
    <location>
        <begin position="14"/>
        <end position="35"/>
    </location>
</feature>
<evidence type="ECO:0000256" key="1">
    <source>
        <dbReference type="SAM" id="MobiDB-lite"/>
    </source>
</evidence>
<proteinExistence type="predicted"/>
<dbReference type="AlphaFoldDB" id="A0A2U3EJG3"/>